<name>A0A3M0GDB5_9FLAO</name>
<dbReference type="PANTHER" id="PTHR12899:SF3">
    <property type="entry name" value="LARGE RIBOSOMAL SUBUNIT PROTEIN UL18M"/>
    <property type="match status" value="1"/>
</dbReference>
<dbReference type="AlphaFoldDB" id="A0A3M0GDB5"/>
<keyword evidence="5 7" id="KW-0687">Ribonucleoprotein</keyword>
<evidence type="ECO:0000256" key="3">
    <source>
        <dbReference type="ARBA" id="ARBA00022884"/>
    </source>
</evidence>
<comment type="caution">
    <text evidence="8">The sequence shown here is derived from an EMBL/GenBank/DDBJ whole genome shotgun (WGS) entry which is preliminary data.</text>
</comment>
<sequence>MALSKSQKRNRIHLRIRKNISGTAQRPRLCVFRSNKEIYAQIVDDLNGKTITAASSRDKDLAKTEGNKVETAKLVGKAVAEKAIKAGVEAVVFDRGGYLYHGRVKQLAEGAREGGLKF</sequence>
<evidence type="ECO:0000256" key="4">
    <source>
        <dbReference type="ARBA" id="ARBA00022980"/>
    </source>
</evidence>
<keyword evidence="4 7" id="KW-0689">Ribosomal protein</keyword>
<evidence type="ECO:0000256" key="7">
    <source>
        <dbReference type="HAMAP-Rule" id="MF_01337"/>
    </source>
</evidence>
<dbReference type="GO" id="GO:0008097">
    <property type="term" value="F:5S rRNA binding"/>
    <property type="evidence" value="ECO:0007669"/>
    <property type="project" value="TreeGrafter"/>
</dbReference>
<proteinExistence type="inferred from homology"/>
<dbReference type="Gene3D" id="3.30.420.100">
    <property type="match status" value="1"/>
</dbReference>
<comment type="similarity">
    <text evidence="1 7">Belongs to the universal ribosomal protein uL18 family.</text>
</comment>
<organism evidence="8 9">
    <name type="scientific">Dokdonia sinensis</name>
    <dbReference type="NCBI Taxonomy" id="2479847"/>
    <lineage>
        <taxon>Bacteria</taxon>
        <taxon>Pseudomonadati</taxon>
        <taxon>Bacteroidota</taxon>
        <taxon>Flavobacteriia</taxon>
        <taxon>Flavobacteriales</taxon>
        <taxon>Flavobacteriaceae</taxon>
        <taxon>Dokdonia</taxon>
    </lineage>
</organism>
<dbReference type="GO" id="GO:0003735">
    <property type="term" value="F:structural constituent of ribosome"/>
    <property type="evidence" value="ECO:0007669"/>
    <property type="project" value="InterPro"/>
</dbReference>
<evidence type="ECO:0000256" key="2">
    <source>
        <dbReference type="ARBA" id="ARBA00022730"/>
    </source>
</evidence>
<evidence type="ECO:0000313" key="9">
    <source>
        <dbReference type="Proteomes" id="UP000281985"/>
    </source>
</evidence>
<dbReference type="RefSeq" id="WP_121916419.1">
    <property type="nucleotide sequence ID" value="NZ_REFV01000003.1"/>
</dbReference>
<keyword evidence="3 7" id="KW-0694">RNA-binding</keyword>
<dbReference type="InterPro" id="IPR057268">
    <property type="entry name" value="Ribosomal_L18"/>
</dbReference>
<dbReference type="PANTHER" id="PTHR12899">
    <property type="entry name" value="39S RIBOSOMAL PROTEIN L18, MITOCHONDRIAL"/>
    <property type="match status" value="1"/>
</dbReference>
<dbReference type="GO" id="GO:0022625">
    <property type="term" value="C:cytosolic large ribosomal subunit"/>
    <property type="evidence" value="ECO:0007669"/>
    <property type="project" value="TreeGrafter"/>
</dbReference>
<evidence type="ECO:0000256" key="1">
    <source>
        <dbReference type="ARBA" id="ARBA00007116"/>
    </source>
</evidence>
<reference evidence="8 9" key="1">
    <citation type="submission" date="2018-10" db="EMBL/GenBank/DDBJ databases">
        <title>Dokdonia luteus sp. nov., isolated from sea water.</title>
        <authorList>
            <person name="Zhou L.Y."/>
            <person name="Du Z.J."/>
        </authorList>
    </citation>
    <scope>NUCLEOTIDE SEQUENCE [LARGE SCALE GENOMIC DNA]</scope>
    <source>
        <strain evidence="8 9">SH27</strain>
    </source>
</reference>
<dbReference type="Pfam" id="PF00861">
    <property type="entry name" value="Ribosomal_L18p"/>
    <property type="match status" value="1"/>
</dbReference>
<dbReference type="InterPro" id="IPR005484">
    <property type="entry name" value="Ribosomal_uL18_bac/plant/anim"/>
</dbReference>
<dbReference type="CDD" id="cd00432">
    <property type="entry name" value="Ribosomal_L18_L5e"/>
    <property type="match status" value="1"/>
</dbReference>
<accession>A0A3M0GDB5</accession>
<dbReference type="HAMAP" id="MF_01337_B">
    <property type="entry name" value="Ribosomal_uL18_B"/>
    <property type="match status" value="1"/>
</dbReference>
<keyword evidence="2 7" id="KW-0699">rRNA-binding</keyword>
<evidence type="ECO:0000256" key="5">
    <source>
        <dbReference type="ARBA" id="ARBA00023274"/>
    </source>
</evidence>
<protein>
    <recommendedName>
        <fullName evidence="6 7">Large ribosomal subunit protein uL18</fullName>
    </recommendedName>
</protein>
<keyword evidence="9" id="KW-1185">Reference proteome</keyword>
<evidence type="ECO:0000313" key="8">
    <source>
        <dbReference type="EMBL" id="RMB62784.1"/>
    </source>
</evidence>
<dbReference type="Proteomes" id="UP000281985">
    <property type="component" value="Unassembled WGS sequence"/>
</dbReference>
<dbReference type="GO" id="GO:0006412">
    <property type="term" value="P:translation"/>
    <property type="evidence" value="ECO:0007669"/>
    <property type="project" value="UniProtKB-UniRule"/>
</dbReference>
<comment type="function">
    <text evidence="7">This is one of the proteins that bind and probably mediate the attachment of the 5S RNA into the large ribosomal subunit, where it forms part of the central protuberance.</text>
</comment>
<dbReference type="OrthoDB" id="9810939at2"/>
<dbReference type="FunFam" id="3.30.420.100:FF:000001">
    <property type="entry name" value="50S ribosomal protein L18"/>
    <property type="match status" value="1"/>
</dbReference>
<dbReference type="EMBL" id="REFV01000003">
    <property type="protein sequence ID" value="RMB62784.1"/>
    <property type="molecule type" value="Genomic_DNA"/>
</dbReference>
<dbReference type="SUPFAM" id="SSF53137">
    <property type="entry name" value="Translational machinery components"/>
    <property type="match status" value="1"/>
</dbReference>
<dbReference type="NCBIfam" id="TIGR00060">
    <property type="entry name" value="L18_bact"/>
    <property type="match status" value="1"/>
</dbReference>
<dbReference type="InterPro" id="IPR004389">
    <property type="entry name" value="Ribosomal_uL18_bac-type"/>
</dbReference>
<gene>
    <name evidence="7" type="primary">rplR</name>
    <name evidence="8" type="ORF">EAX61_04185</name>
</gene>
<comment type="subunit">
    <text evidence="7">Part of the 50S ribosomal subunit; part of the 5S rRNA/L5/L18/L25 subcomplex. Contacts the 5S and 23S rRNAs.</text>
</comment>
<evidence type="ECO:0000256" key="6">
    <source>
        <dbReference type="ARBA" id="ARBA00035197"/>
    </source>
</evidence>